<dbReference type="AlphaFoldDB" id="A0A1B6G1L9"/>
<evidence type="ECO:0008006" key="4">
    <source>
        <dbReference type="Google" id="ProtNLM"/>
    </source>
</evidence>
<dbReference type="InterPro" id="IPR038765">
    <property type="entry name" value="Papain-like_cys_pep_sf"/>
</dbReference>
<accession>A0A1B6G1L9</accession>
<evidence type="ECO:0000313" key="3">
    <source>
        <dbReference type="EMBL" id="JAS56281.1"/>
    </source>
</evidence>
<keyword evidence="1" id="KW-0175">Coiled coil</keyword>
<gene>
    <name evidence="3" type="ORF">g.39697</name>
</gene>
<feature type="coiled-coil region" evidence="1">
    <location>
        <begin position="75"/>
        <end position="109"/>
    </location>
</feature>
<dbReference type="SUPFAM" id="SSF54001">
    <property type="entry name" value="Cysteine proteinases"/>
    <property type="match status" value="1"/>
</dbReference>
<evidence type="ECO:0000256" key="1">
    <source>
        <dbReference type="SAM" id="Coils"/>
    </source>
</evidence>
<feature type="region of interest" description="Disordered" evidence="2">
    <location>
        <begin position="114"/>
        <end position="134"/>
    </location>
</feature>
<organism evidence="3">
    <name type="scientific">Cuerna arida</name>
    <dbReference type="NCBI Taxonomy" id="1464854"/>
    <lineage>
        <taxon>Eukaryota</taxon>
        <taxon>Metazoa</taxon>
        <taxon>Ecdysozoa</taxon>
        <taxon>Arthropoda</taxon>
        <taxon>Hexapoda</taxon>
        <taxon>Insecta</taxon>
        <taxon>Pterygota</taxon>
        <taxon>Neoptera</taxon>
        <taxon>Paraneoptera</taxon>
        <taxon>Hemiptera</taxon>
        <taxon>Auchenorrhyncha</taxon>
        <taxon>Membracoidea</taxon>
        <taxon>Cicadellidae</taxon>
        <taxon>Cicadellinae</taxon>
        <taxon>Proconiini</taxon>
        <taxon>Cuerna</taxon>
    </lineage>
</organism>
<dbReference type="EMBL" id="GECZ01013488">
    <property type="protein sequence ID" value="JAS56281.1"/>
    <property type="molecule type" value="Transcribed_RNA"/>
</dbReference>
<feature type="non-terminal residue" evidence="3">
    <location>
        <position position="134"/>
    </location>
</feature>
<reference evidence="3" key="1">
    <citation type="submission" date="2015-11" db="EMBL/GenBank/DDBJ databases">
        <title>De novo transcriptome assembly of four potential Pierce s Disease insect vectors from Arizona vineyards.</title>
        <authorList>
            <person name="Tassone E.E."/>
        </authorList>
    </citation>
    <scope>NUCLEOTIDE SEQUENCE</scope>
</reference>
<feature type="compositionally biased region" description="Basic residues" evidence="2">
    <location>
        <begin position="125"/>
        <end position="134"/>
    </location>
</feature>
<sequence length="134" mass="15457">MFFFQKDNGYDCALYIILAIEHFIQNILVESVYSSSLPAFKAIDCITKRATVAYIIHNRFNISTQVIKELIKPAANNDHNILQNLSCKVKQLEAQLISKDNIIQHLNEMKEKSTQQENTAFTYPKKTRQASKYV</sequence>
<proteinExistence type="predicted"/>
<name>A0A1B6G1L9_9HEMI</name>
<evidence type="ECO:0000256" key="2">
    <source>
        <dbReference type="SAM" id="MobiDB-lite"/>
    </source>
</evidence>
<protein>
    <recommendedName>
        <fullName evidence="4">Ubiquitin-like protease family profile domain-containing protein</fullName>
    </recommendedName>
</protein>